<sequence length="261" mass="28011">MFRAIATDLDGTLLDADSRVNARSWQALRRAAAAGCQLIVATGRHHRDVRDILAAGSDLPISVISSNGARVHAHDDRELYAANLPPALVNKLVQPGLAGEAEIALYLDEQRLACRYHGALQAYAGKSQQVASLADYHGSNVAKIIYYAAPAQLAAIEQDILYRFEGQLALVYSQDCYLEVMAPGVSKGSALSLLLARLGIAAEHCAAFGDAQNDVEMLQLVGHPHRMANASPRLYEHVPQARTIGHHAESAVASVLEQAFA</sequence>
<dbReference type="EMBL" id="JBEFLD010000003">
    <property type="protein sequence ID" value="MEQ6290391.1"/>
    <property type="molecule type" value="Genomic_DNA"/>
</dbReference>
<evidence type="ECO:0000313" key="6">
    <source>
        <dbReference type="EMBL" id="MEQ6290391.1"/>
    </source>
</evidence>
<dbReference type="InterPro" id="IPR023214">
    <property type="entry name" value="HAD_sf"/>
</dbReference>
<dbReference type="Gene3D" id="3.40.50.1000">
    <property type="entry name" value="HAD superfamily/HAD-like"/>
    <property type="match status" value="1"/>
</dbReference>
<comment type="caution">
    <text evidence="6">The sequence shown here is derived from an EMBL/GenBank/DDBJ whole genome shotgun (WGS) entry which is preliminary data.</text>
</comment>
<dbReference type="PANTHER" id="PTHR47267:SF4">
    <property type="entry name" value="PYRIDOXAL PHOSPHATE PHOSPHATASE YIGL"/>
    <property type="match status" value="1"/>
</dbReference>
<keyword evidence="2" id="KW-0479">Metal-binding</keyword>
<comment type="similarity">
    <text evidence="5">Belongs to the HAD-like hydrolase superfamily. Cof family.</text>
</comment>
<dbReference type="SFLD" id="SFLDS00003">
    <property type="entry name" value="Haloacid_Dehalogenase"/>
    <property type="match status" value="1"/>
</dbReference>
<dbReference type="InterPro" id="IPR006379">
    <property type="entry name" value="HAD-SF_hydro_IIB"/>
</dbReference>
<evidence type="ECO:0000256" key="5">
    <source>
        <dbReference type="ARBA" id="ARBA00034778"/>
    </source>
</evidence>
<accession>A0ABV1M2Z1</accession>
<proteinExistence type="inferred from homology"/>
<evidence type="ECO:0000256" key="3">
    <source>
        <dbReference type="ARBA" id="ARBA00022801"/>
    </source>
</evidence>
<dbReference type="InterPro" id="IPR036412">
    <property type="entry name" value="HAD-like_sf"/>
</dbReference>
<dbReference type="InterPro" id="IPR000150">
    <property type="entry name" value="Cof"/>
</dbReference>
<comment type="cofactor">
    <cofactor evidence="1">
        <name>Mg(2+)</name>
        <dbReference type="ChEBI" id="CHEBI:18420"/>
    </cofactor>
</comment>
<dbReference type="EC" id="3.-.-.-" evidence="6"/>
<organism evidence="6 7">
    <name type="scientific">Vogesella oryzagri</name>
    <dbReference type="NCBI Taxonomy" id="3160864"/>
    <lineage>
        <taxon>Bacteria</taxon>
        <taxon>Pseudomonadati</taxon>
        <taxon>Pseudomonadota</taxon>
        <taxon>Betaproteobacteria</taxon>
        <taxon>Neisseriales</taxon>
        <taxon>Chromobacteriaceae</taxon>
        <taxon>Vogesella</taxon>
    </lineage>
</organism>
<keyword evidence="7" id="KW-1185">Reference proteome</keyword>
<dbReference type="PANTHER" id="PTHR47267">
    <property type="match status" value="1"/>
</dbReference>
<reference evidence="6" key="1">
    <citation type="submission" date="2024-06" db="EMBL/GenBank/DDBJ databases">
        <title>Genome sequence of Vogesella sp. MAHUQ-64.</title>
        <authorList>
            <person name="Huq M.A."/>
        </authorList>
    </citation>
    <scope>NUCLEOTIDE SEQUENCE</scope>
    <source>
        <strain evidence="6">MAHUQ-64</strain>
    </source>
</reference>
<evidence type="ECO:0000256" key="2">
    <source>
        <dbReference type="ARBA" id="ARBA00022723"/>
    </source>
</evidence>
<dbReference type="SFLD" id="SFLDG01140">
    <property type="entry name" value="C2.B:_Phosphomannomutase_and_P"/>
    <property type="match status" value="1"/>
</dbReference>
<dbReference type="NCBIfam" id="TIGR01484">
    <property type="entry name" value="HAD-SF-IIB"/>
    <property type="match status" value="1"/>
</dbReference>
<evidence type="ECO:0000256" key="1">
    <source>
        <dbReference type="ARBA" id="ARBA00001946"/>
    </source>
</evidence>
<evidence type="ECO:0000256" key="4">
    <source>
        <dbReference type="ARBA" id="ARBA00022842"/>
    </source>
</evidence>
<dbReference type="Pfam" id="PF08282">
    <property type="entry name" value="Hydrolase_3"/>
    <property type="match status" value="1"/>
</dbReference>
<dbReference type="RefSeq" id="WP_349585844.1">
    <property type="nucleotide sequence ID" value="NZ_JBEFLD010000003.1"/>
</dbReference>
<protein>
    <submittedName>
        <fullName evidence="6">HAD family hydrolase</fullName>
        <ecNumber evidence="6">3.-.-.-</ecNumber>
    </submittedName>
</protein>
<dbReference type="GO" id="GO:0016787">
    <property type="term" value="F:hydrolase activity"/>
    <property type="evidence" value="ECO:0007669"/>
    <property type="project" value="UniProtKB-KW"/>
</dbReference>
<dbReference type="Proteomes" id="UP001433638">
    <property type="component" value="Unassembled WGS sequence"/>
</dbReference>
<evidence type="ECO:0000313" key="7">
    <source>
        <dbReference type="Proteomes" id="UP001433638"/>
    </source>
</evidence>
<dbReference type="PROSITE" id="PS01229">
    <property type="entry name" value="COF_2"/>
    <property type="match status" value="1"/>
</dbReference>
<dbReference type="SUPFAM" id="SSF56784">
    <property type="entry name" value="HAD-like"/>
    <property type="match status" value="1"/>
</dbReference>
<dbReference type="Gene3D" id="3.30.1240.10">
    <property type="match status" value="1"/>
</dbReference>
<name>A0ABV1M2Z1_9NEIS</name>
<gene>
    <name evidence="6" type="ORF">ABNW52_07165</name>
</gene>
<dbReference type="NCBIfam" id="TIGR00099">
    <property type="entry name" value="Cof-subfamily"/>
    <property type="match status" value="1"/>
</dbReference>
<keyword evidence="3 6" id="KW-0378">Hydrolase</keyword>
<keyword evidence="4" id="KW-0460">Magnesium</keyword>